<dbReference type="AlphaFoldDB" id="A0A4R1K309"/>
<evidence type="ECO:0000313" key="2">
    <source>
        <dbReference type="Proteomes" id="UP000294614"/>
    </source>
</evidence>
<proteinExistence type="predicted"/>
<keyword evidence="2" id="KW-1185">Reference proteome</keyword>
<accession>A0A4R1K309</accession>
<gene>
    <name evidence="1" type="ORF">C8D98_2658</name>
</gene>
<organism evidence="1 2">
    <name type="scientific">Seleniivibrio woodruffii</name>
    <dbReference type="NCBI Taxonomy" id="1078050"/>
    <lineage>
        <taxon>Bacteria</taxon>
        <taxon>Pseudomonadati</taxon>
        <taxon>Deferribacterota</taxon>
        <taxon>Deferribacteres</taxon>
        <taxon>Deferribacterales</taxon>
        <taxon>Geovibrionaceae</taxon>
        <taxon>Seleniivibrio</taxon>
    </lineage>
</organism>
<comment type="caution">
    <text evidence="1">The sequence shown here is derived from an EMBL/GenBank/DDBJ whole genome shotgun (WGS) entry which is preliminary data.</text>
</comment>
<sequence>MTQDNEKKPKPMRYRKDLTAEHFKVQHDFRKGLRKLAVEPLYHGDIFDYLYFPVWERYAPGQFRFLSLQHRAAVITVLSNKDVKRVCNYIYANKQTVLNVFFGLVGLAVAKPISDEPVIYKIRYAETPSYAFVSSKIKFPL</sequence>
<evidence type="ECO:0000313" key="1">
    <source>
        <dbReference type="EMBL" id="TCK58456.1"/>
    </source>
</evidence>
<dbReference type="Proteomes" id="UP000294614">
    <property type="component" value="Unassembled WGS sequence"/>
</dbReference>
<protein>
    <submittedName>
        <fullName evidence="1">Uncharacterized protein</fullName>
    </submittedName>
</protein>
<reference evidence="1 2" key="1">
    <citation type="submission" date="2019-03" db="EMBL/GenBank/DDBJ databases">
        <title>Genomic Encyclopedia of Type Strains, Phase IV (KMG-IV): sequencing the most valuable type-strain genomes for metagenomic binning, comparative biology and taxonomic classification.</title>
        <authorList>
            <person name="Goeker M."/>
        </authorList>
    </citation>
    <scope>NUCLEOTIDE SEQUENCE [LARGE SCALE GENOMIC DNA]</scope>
    <source>
        <strain evidence="1 2">DSM 24984</strain>
    </source>
</reference>
<dbReference type="RefSeq" id="WP_132874624.1">
    <property type="nucleotide sequence ID" value="NZ_SMGG01000007.1"/>
</dbReference>
<name>A0A4R1K309_9BACT</name>
<dbReference type="EMBL" id="SMGG01000007">
    <property type="protein sequence ID" value="TCK58456.1"/>
    <property type="molecule type" value="Genomic_DNA"/>
</dbReference>